<dbReference type="InterPro" id="IPR043426">
    <property type="entry name" value="MltB-like"/>
</dbReference>
<dbReference type="SUPFAM" id="SSF53955">
    <property type="entry name" value="Lysozyme-like"/>
    <property type="match status" value="1"/>
</dbReference>
<dbReference type="PANTHER" id="PTHR30163">
    <property type="entry name" value="MEMBRANE-BOUND LYTIC MUREIN TRANSGLYCOSYLASE B"/>
    <property type="match status" value="1"/>
</dbReference>
<gene>
    <name evidence="3" type="ORF">GCM10009858_43840</name>
</gene>
<evidence type="ECO:0000313" key="3">
    <source>
        <dbReference type="EMBL" id="GAA2500791.1"/>
    </source>
</evidence>
<dbReference type="InterPro" id="IPR031304">
    <property type="entry name" value="SLT_2"/>
</dbReference>
<dbReference type="RefSeq" id="WP_344257238.1">
    <property type="nucleotide sequence ID" value="NZ_BAAARE010000031.1"/>
</dbReference>
<organism evidence="3 4">
    <name type="scientific">Terrabacter carboxydivorans</name>
    <dbReference type="NCBI Taxonomy" id="619730"/>
    <lineage>
        <taxon>Bacteria</taxon>
        <taxon>Bacillati</taxon>
        <taxon>Actinomycetota</taxon>
        <taxon>Actinomycetes</taxon>
        <taxon>Micrococcales</taxon>
        <taxon>Intrasporangiaceae</taxon>
        <taxon>Terrabacter</taxon>
    </lineage>
</organism>
<protein>
    <submittedName>
        <fullName evidence="3">Lytic murein transglycosylase</fullName>
    </submittedName>
</protein>
<dbReference type="Proteomes" id="UP001500730">
    <property type="component" value="Unassembled WGS sequence"/>
</dbReference>
<dbReference type="PANTHER" id="PTHR30163:SF8">
    <property type="entry name" value="LYTIC MUREIN TRANSGLYCOSYLASE"/>
    <property type="match status" value="1"/>
</dbReference>
<evidence type="ECO:0000259" key="2">
    <source>
        <dbReference type="Pfam" id="PF13406"/>
    </source>
</evidence>
<dbReference type="CDD" id="cd13399">
    <property type="entry name" value="Slt35-like"/>
    <property type="match status" value="1"/>
</dbReference>
<evidence type="ECO:0000256" key="1">
    <source>
        <dbReference type="SAM" id="SignalP"/>
    </source>
</evidence>
<proteinExistence type="predicted"/>
<reference evidence="3 4" key="1">
    <citation type="journal article" date="2019" name="Int. J. Syst. Evol. Microbiol.">
        <title>The Global Catalogue of Microorganisms (GCM) 10K type strain sequencing project: providing services to taxonomists for standard genome sequencing and annotation.</title>
        <authorList>
            <consortium name="The Broad Institute Genomics Platform"/>
            <consortium name="The Broad Institute Genome Sequencing Center for Infectious Disease"/>
            <person name="Wu L."/>
            <person name="Ma J."/>
        </authorList>
    </citation>
    <scope>NUCLEOTIDE SEQUENCE [LARGE SCALE GENOMIC DNA]</scope>
    <source>
        <strain evidence="3 4">JCM 16259</strain>
    </source>
</reference>
<feature type="domain" description="Transglycosylase SLT" evidence="2">
    <location>
        <begin position="182"/>
        <end position="229"/>
    </location>
</feature>
<feature type="signal peptide" evidence="1">
    <location>
        <begin position="1"/>
        <end position="20"/>
    </location>
</feature>
<dbReference type="Pfam" id="PF13406">
    <property type="entry name" value="SLT_2"/>
    <property type="match status" value="1"/>
</dbReference>
<evidence type="ECO:0000313" key="4">
    <source>
        <dbReference type="Proteomes" id="UP001500730"/>
    </source>
</evidence>
<keyword evidence="1" id="KW-0732">Signal</keyword>
<dbReference type="InterPro" id="IPR023346">
    <property type="entry name" value="Lysozyme-like_dom_sf"/>
</dbReference>
<keyword evidence="4" id="KW-1185">Reference proteome</keyword>
<sequence>MRGPVAVAAVGVLLGVTAWAANGIRNDHAPGPEHDTSTALQLVDATSLNDTVPPADTVPFETPGPSVSPLTPRTTAPATVMVPDPVWVARVSRRTGIPMVALRAYGRASLLAAQSNMDCRLGWTTLAAIGEVESDHGRFGGAVLGDDGRSSRPVIGPALDGKGVAALPSDALGQRWHGDPTWDHAVGPMQFLPRSWVRFGADADGDGVADPTDIDDAAWGAARHLCSRGERLDVGGAWSRAVLDYNPSNEYALKVFELAQQYAREAGRR</sequence>
<feature type="chain" id="PRO_5045552540" evidence="1">
    <location>
        <begin position="21"/>
        <end position="269"/>
    </location>
</feature>
<accession>A0ABN3MEQ1</accession>
<name>A0ABN3MEQ1_9MICO</name>
<dbReference type="Gene3D" id="1.10.530.10">
    <property type="match status" value="1"/>
</dbReference>
<dbReference type="EMBL" id="BAAARE010000031">
    <property type="protein sequence ID" value="GAA2500791.1"/>
    <property type="molecule type" value="Genomic_DNA"/>
</dbReference>
<comment type="caution">
    <text evidence="3">The sequence shown here is derived from an EMBL/GenBank/DDBJ whole genome shotgun (WGS) entry which is preliminary data.</text>
</comment>